<dbReference type="AlphaFoldDB" id="A0A2G8KV72"/>
<sequence>MENLSAQDCIQLLIIVQYVKCHVSRKKTKKQTIKISHNIFTQRRTCFCLSVWGLLCYISEDPEVEDDVSEIDVEGGWKTLIKEFQKTVADVMKTFQASISKLEKDLGKAVEFQAARIDTLELKMAAKEKECEDLSRKITRLEQTILSTNTEVNKQERRNKLPIVGIPSTEAEVCEDIVKTTVLPLFTDFPRYRSSGVIETDEAMRRYRHTF</sequence>
<dbReference type="Proteomes" id="UP000230750">
    <property type="component" value="Unassembled WGS sequence"/>
</dbReference>
<comment type="caution">
    <text evidence="2">The sequence shown here is derived from an EMBL/GenBank/DDBJ whole genome shotgun (WGS) entry which is preliminary data.</text>
</comment>
<protein>
    <submittedName>
        <fullName evidence="2">Uncharacterized protein</fullName>
    </submittedName>
</protein>
<gene>
    <name evidence="2" type="ORF">BSL78_11215</name>
</gene>
<evidence type="ECO:0000256" key="1">
    <source>
        <dbReference type="SAM" id="Coils"/>
    </source>
</evidence>
<evidence type="ECO:0000313" key="3">
    <source>
        <dbReference type="Proteomes" id="UP000230750"/>
    </source>
</evidence>
<evidence type="ECO:0000313" key="2">
    <source>
        <dbReference type="EMBL" id="PIK51916.1"/>
    </source>
</evidence>
<accession>A0A2G8KV72</accession>
<reference evidence="2 3" key="1">
    <citation type="journal article" date="2017" name="PLoS Biol.">
        <title>The sea cucumber genome provides insights into morphological evolution and visceral regeneration.</title>
        <authorList>
            <person name="Zhang X."/>
            <person name="Sun L."/>
            <person name="Yuan J."/>
            <person name="Sun Y."/>
            <person name="Gao Y."/>
            <person name="Zhang L."/>
            <person name="Li S."/>
            <person name="Dai H."/>
            <person name="Hamel J.F."/>
            <person name="Liu C."/>
            <person name="Yu Y."/>
            <person name="Liu S."/>
            <person name="Lin W."/>
            <person name="Guo K."/>
            <person name="Jin S."/>
            <person name="Xu P."/>
            <person name="Storey K.B."/>
            <person name="Huan P."/>
            <person name="Zhang T."/>
            <person name="Zhou Y."/>
            <person name="Zhang J."/>
            <person name="Lin C."/>
            <person name="Li X."/>
            <person name="Xing L."/>
            <person name="Huo D."/>
            <person name="Sun M."/>
            <person name="Wang L."/>
            <person name="Mercier A."/>
            <person name="Li F."/>
            <person name="Yang H."/>
            <person name="Xiang J."/>
        </authorList>
    </citation>
    <scope>NUCLEOTIDE SEQUENCE [LARGE SCALE GENOMIC DNA]</scope>
    <source>
        <strain evidence="2">Shaxun</strain>
        <tissue evidence="2">Muscle</tissue>
    </source>
</reference>
<organism evidence="2 3">
    <name type="scientific">Stichopus japonicus</name>
    <name type="common">Sea cucumber</name>
    <dbReference type="NCBI Taxonomy" id="307972"/>
    <lineage>
        <taxon>Eukaryota</taxon>
        <taxon>Metazoa</taxon>
        <taxon>Echinodermata</taxon>
        <taxon>Eleutherozoa</taxon>
        <taxon>Echinozoa</taxon>
        <taxon>Holothuroidea</taxon>
        <taxon>Aspidochirotacea</taxon>
        <taxon>Aspidochirotida</taxon>
        <taxon>Stichopodidae</taxon>
        <taxon>Apostichopus</taxon>
    </lineage>
</organism>
<dbReference type="EMBL" id="MRZV01000351">
    <property type="protein sequence ID" value="PIK51916.1"/>
    <property type="molecule type" value="Genomic_DNA"/>
</dbReference>
<proteinExistence type="predicted"/>
<name>A0A2G8KV72_STIJA</name>
<keyword evidence="3" id="KW-1185">Reference proteome</keyword>
<keyword evidence="1" id="KW-0175">Coiled coil</keyword>
<feature type="coiled-coil region" evidence="1">
    <location>
        <begin position="110"/>
        <end position="158"/>
    </location>
</feature>